<accession>A0ABV9R107</accession>
<protein>
    <recommendedName>
        <fullName evidence="4">Lipoprotein</fullName>
    </recommendedName>
</protein>
<evidence type="ECO:0000256" key="1">
    <source>
        <dbReference type="SAM" id="MobiDB-lite"/>
    </source>
</evidence>
<feature type="region of interest" description="Disordered" evidence="1">
    <location>
        <begin position="36"/>
        <end position="68"/>
    </location>
</feature>
<dbReference type="EMBL" id="JBHSHD010000017">
    <property type="protein sequence ID" value="MFC4822515.1"/>
    <property type="molecule type" value="Genomic_DNA"/>
</dbReference>
<proteinExistence type="predicted"/>
<evidence type="ECO:0000313" key="2">
    <source>
        <dbReference type="EMBL" id="MFC4822515.1"/>
    </source>
</evidence>
<evidence type="ECO:0000313" key="3">
    <source>
        <dbReference type="Proteomes" id="UP001595886"/>
    </source>
</evidence>
<evidence type="ECO:0008006" key="4">
    <source>
        <dbReference type="Google" id="ProtNLM"/>
    </source>
</evidence>
<name>A0ABV9R107_9GAMM</name>
<comment type="caution">
    <text evidence="2">The sequence shown here is derived from an EMBL/GenBank/DDBJ whole genome shotgun (WGS) entry which is preliminary data.</text>
</comment>
<dbReference type="RefSeq" id="WP_380022848.1">
    <property type="nucleotide sequence ID" value="NZ_JBHSHD010000017.1"/>
</dbReference>
<reference evidence="3" key="1">
    <citation type="journal article" date="2019" name="Int. J. Syst. Evol. Microbiol.">
        <title>The Global Catalogue of Microorganisms (GCM) 10K type strain sequencing project: providing services to taxonomists for standard genome sequencing and annotation.</title>
        <authorList>
            <consortium name="The Broad Institute Genomics Platform"/>
            <consortium name="The Broad Institute Genome Sequencing Center for Infectious Disease"/>
            <person name="Wu L."/>
            <person name="Ma J."/>
        </authorList>
    </citation>
    <scope>NUCLEOTIDE SEQUENCE [LARGE SCALE GENOMIC DNA]</scope>
    <source>
        <strain evidence="3">CCUG 30340</strain>
    </source>
</reference>
<dbReference type="Proteomes" id="UP001595886">
    <property type="component" value="Unassembled WGS sequence"/>
</dbReference>
<gene>
    <name evidence="2" type="ORF">ACFO6Q_19505</name>
</gene>
<sequence length="328" mass="35656">MRRWFIAFVLIASAAIACAYLLGRVQGRNSAAEGSAAKDASVSAVSEGHDVGGARKKPRVPAGRKTMPLLPGDRPLKEVFAELQARADVGDVVAATRLYRDVGLCSRLRGIDWSNSRLADELLSEKVDAMDAAQLEGYQVQLDAIEARKQVMQRFHSLCDGATDSMLDSLVPNLQKAAQLGEEYARACYLQRGPSYDTRGLMGHPEWLANYRTSVASMVDAGIQAGDWKVVDVLRGAYQPGSESPLAGVLGSDAYQYYRYMKLYNLGADPDRAAQMNSSLAEAAQQLTPAQVADADSWAQTVFQRNFNGSNSTDSTIPGWDPCSFPYE</sequence>
<dbReference type="PROSITE" id="PS51257">
    <property type="entry name" value="PROKAR_LIPOPROTEIN"/>
    <property type="match status" value="1"/>
</dbReference>
<keyword evidence="3" id="KW-1185">Reference proteome</keyword>
<organism evidence="2 3">
    <name type="scientific">Dokdonella ginsengisoli</name>
    <dbReference type="NCBI Taxonomy" id="363846"/>
    <lineage>
        <taxon>Bacteria</taxon>
        <taxon>Pseudomonadati</taxon>
        <taxon>Pseudomonadota</taxon>
        <taxon>Gammaproteobacteria</taxon>
        <taxon>Lysobacterales</taxon>
        <taxon>Rhodanobacteraceae</taxon>
        <taxon>Dokdonella</taxon>
    </lineage>
</organism>
<feature type="compositionally biased region" description="Low complexity" evidence="1">
    <location>
        <begin position="36"/>
        <end position="46"/>
    </location>
</feature>